<dbReference type="InterPro" id="IPR014910">
    <property type="entry name" value="YdhR"/>
</dbReference>
<dbReference type="Gene3D" id="3.30.70.100">
    <property type="match status" value="1"/>
</dbReference>
<name>A0A3A0VT56_STAGA</name>
<dbReference type="AlphaFoldDB" id="A0A3A0VT56"/>
<protein>
    <submittedName>
        <fullName evidence="1">Monooxygenase</fullName>
    </submittedName>
</protein>
<keyword evidence="1" id="KW-0560">Oxidoreductase</keyword>
<dbReference type="PANTHER" id="PTHR39169">
    <property type="match status" value="1"/>
</dbReference>
<dbReference type="RefSeq" id="WP_119486307.1">
    <property type="nucleotide sequence ID" value="NZ_QYJN01000040.1"/>
</dbReference>
<organism evidence="1 2">
    <name type="scientific">Staphylococcus gallinarum</name>
    <dbReference type="NCBI Taxonomy" id="1293"/>
    <lineage>
        <taxon>Bacteria</taxon>
        <taxon>Bacillati</taxon>
        <taxon>Bacillota</taxon>
        <taxon>Bacilli</taxon>
        <taxon>Bacillales</taxon>
        <taxon>Staphylococcaceae</taxon>
        <taxon>Staphylococcus</taxon>
    </lineage>
</organism>
<dbReference type="EMBL" id="QYJN01000040">
    <property type="protein sequence ID" value="RIP31248.1"/>
    <property type="molecule type" value="Genomic_DNA"/>
</dbReference>
<dbReference type="PANTHER" id="PTHR39169:SF1">
    <property type="entry name" value="MONOOXYGENASE YDHR-RELATED"/>
    <property type="match status" value="1"/>
</dbReference>
<dbReference type="Proteomes" id="UP000265541">
    <property type="component" value="Unassembled WGS sequence"/>
</dbReference>
<proteinExistence type="predicted"/>
<reference evidence="1 2" key="1">
    <citation type="journal article" date="2016" name="Front. Microbiol.">
        <title>Comprehensive Phylogenetic Analysis of Bovine Non-aureus Staphylococci Species Based on Whole-Genome Sequencing.</title>
        <authorList>
            <person name="Naushad S."/>
            <person name="Barkema H.W."/>
            <person name="Luby C."/>
            <person name="Condas L.A."/>
            <person name="Nobrega D.B."/>
            <person name="Carson D.A."/>
            <person name="De Buck J."/>
        </authorList>
    </citation>
    <scope>NUCLEOTIDE SEQUENCE [LARGE SCALE GENOMIC DNA]</scope>
    <source>
        <strain evidence="1 2">SNUC 4781</strain>
    </source>
</reference>
<sequence>MVTILQVDFPLECPFGEAMAQQFEDLAKSINDEPGFLWKIWTENESEQEAGGIYAFDTYDSAQQYLNRHRTRLNSMGVSKVNAKYFDINEGLTTITNGRID</sequence>
<keyword evidence="1" id="KW-0503">Monooxygenase</keyword>
<dbReference type="OrthoDB" id="1440627at2"/>
<comment type="caution">
    <text evidence="1">The sequence shown here is derived from an EMBL/GenBank/DDBJ whole genome shotgun (WGS) entry which is preliminary data.</text>
</comment>
<evidence type="ECO:0000313" key="1">
    <source>
        <dbReference type="EMBL" id="RIP31248.1"/>
    </source>
</evidence>
<dbReference type="Pfam" id="PF08803">
    <property type="entry name" value="ydhR"/>
    <property type="match status" value="1"/>
</dbReference>
<dbReference type="GO" id="GO:0004497">
    <property type="term" value="F:monooxygenase activity"/>
    <property type="evidence" value="ECO:0007669"/>
    <property type="project" value="UniProtKB-KW"/>
</dbReference>
<accession>A0A3A0VT56</accession>
<dbReference type="InterPro" id="IPR011008">
    <property type="entry name" value="Dimeric_a/b-barrel"/>
</dbReference>
<dbReference type="SUPFAM" id="SSF54909">
    <property type="entry name" value="Dimeric alpha+beta barrel"/>
    <property type="match status" value="1"/>
</dbReference>
<dbReference type="NCBIfam" id="NF008333">
    <property type="entry name" value="PRK11118.1"/>
    <property type="match status" value="1"/>
</dbReference>
<gene>
    <name evidence="1" type="ORF">BUZ14_13535</name>
</gene>
<evidence type="ECO:0000313" key="2">
    <source>
        <dbReference type="Proteomes" id="UP000265541"/>
    </source>
</evidence>